<evidence type="ECO:0000256" key="3">
    <source>
        <dbReference type="ARBA" id="ARBA00022840"/>
    </source>
</evidence>
<evidence type="ECO:0000256" key="1">
    <source>
        <dbReference type="ARBA" id="ARBA00022598"/>
    </source>
</evidence>
<dbReference type="Proteomes" id="UP000280668">
    <property type="component" value="Unassembled WGS sequence"/>
</dbReference>
<dbReference type="AlphaFoldDB" id="A0A3N2BEC0"/>
<dbReference type="RefSeq" id="WP_123305389.1">
    <property type="nucleotide sequence ID" value="NZ_RKHK01000001.1"/>
</dbReference>
<evidence type="ECO:0000256" key="5">
    <source>
        <dbReference type="HAMAP-Rule" id="MF_01609"/>
    </source>
</evidence>
<dbReference type="PANTHER" id="PTHR36510">
    <property type="entry name" value="GLUTAMATE--CYSTEINE LIGASE 2-RELATED"/>
    <property type="match status" value="1"/>
</dbReference>
<evidence type="ECO:0000313" key="6">
    <source>
        <dbReference type="EMBL" id="ROR73596.1"/>
    </source>
</evidence>
<organism evidence="6 7">
    <name type="scientific">Bogoriella caseilytica</name>
    <dbReference type="NCBI Taxonomy" id="56055"/>
    <lineage>
        <taxon>Bacteria</taxon>
        <taxon>Bacillati</taxon>
        <taxon>Actinomycetota</taxon>
        <taxon>Actinomycetes</taxon>
        <taxon>Micrococcales</taxon>
        <taxon>Bogoriellaceae</taxon>
        <taxon>Bogoriella</taxon>
    </lineage>
</organism>
<dbReference type="SUPFAM" id="SSF55931">
    <property type="entry name" value="Glutamine synthetase/guanido kinase"/>
    <property type="match status" value="1"/>
</dbReference>
<comment type="function">
    <text evidence="5">ATP-dependent carboxylate-amine ligase which exhibits weak glutamate--cysteine ligase activity.</text>
</comment>
<dbReference type="NCBIfam" id="NF010044">
    <property type="entry name" value="PRK13517.1-4"/>
    <property type="match status" value="1"/>
</dbReference>
<comment type="caution">
    <text evidence="6">The sequence shown here is derived from an EMBL/GenBank/DDBJ whole genome shotgun (WGS) entry which is preliminary data.</text>
</comment>
<dbReference type="GO" id="GO:0004357">
    <property type="term" value="F:glutamate-cysteine ligase activity"/>
    <property type="evidence" value="ECO:0007669"/>
    <property type="project" value="UniProtKB-EC"/>
</dbReference>
<dbReference type="Pfam" id="PF04107">
    <property type="entry name" value="GCS2"/>
    <property type="match status" value="1"/>
</dbReference>
<keyword evidence="1 5" id="KW-0436">Ligase</keyword>
<dbReference type="InterPro" id="IPR011793">
    <property type="entry name" value="YbdK"/>
</dbReference>
<dbReference type="NCBIfam" id="NF010042">
    <property type="entry name" value="PRK13517.1-2"/>
    <property type="match status" value="1"/>
</dbReference>
<dbReference type="PANTHER" id="PTHR36510:SF1">
    <property type="entry name" value="GLUTAMATE--CYSTEINE LIGASE 2-RELATED"/>
    <property type="match status" value="1"/>
</dbReference>
<evidence type="ECO:0000313" key="7">
    <source>
        <dbReference type="Proteomes" id="UP000280668"/>
    </source>
</evidence>
<dbReference type="OrthoDB" id="9769628at2"/>
<dbReference type="EC" id="6.3.2.2" evidence="5"/>
<dbReference type="EMBL" id="RKHK01000001">
    <property type="protein sequence ID" value="ROR73596.1"/>
    <property type="molecule type" value="Genomic_DNA"/>
</dbReference>
<comment type="similarity">
    <text evidence="5">Belongs to the glutamate--cysteine ligase type 2 family. YbdK subfamily.</text>
</comment>
<evidence type="ECO:0000256" key="4">
    <source>
        <dbReference type="ARBA" id="ARBA00048819"/>
    </source>
</evidence>
<evidence type="ECO:0000256" key="2">
    <source>
        <dbReference type="ARBA" id="ARBA00022741"/>
    </source>
</evidence>
<keyword evidence="3 5" id="KW-0067">ATP-binding</keyword>
<name>A0A3N2BEC0_9MICO</name>
<keyword evidence="2 5" id="KW-0547">Nucleotide-binding</keyword>
<comment type="catalytic activity">
    <reaction evidence="4 5">
        <text>L-cysteine + L-glutamate + ATP = gamma-L-glutamyl-L-cysteine + ADP + phosphate + H(+)</text>
        <dbReference type="Rhea" id="RHEA:13285"/>
        <dbReference type="ChEBI" id="CHEBI:15378"/>
        <dbReference type="ChEBI" id="CHEBI:29985"/>
        <dbReference type="ChEBI" id="CHEBI:30616"/>
        <dbReference type="ChEBI" id="CHEBI:35235"/>
        <dbReference type="ChEBI" id="CHEBI:43474"/>
        <dbReference type="ChEBI" id="CHEBI:58173"/>
        <dbReference type="ChEBI" id="CHEBI:456216"/>
        <dbReference type="EC" id="6.3.2.2"/>
    </reaction>
</comment>
<dbReference type="InterPro" id="IPR014746">
    <property type="entry name" value="Gln_synth/guanido_kin_cat_dom"/>
</dbReference>
<accession>A0A3N2BEC0</accession>
<keyword evidence="7" id="KW-1185">Reference proteome</keyword>
<dbReference type="GO" id="GO:0042398">
    <property type="term" value="P:modified amino acid biosynthetic process"/>
    <property type="evidence" value="ECO:0007669"/>
    <property type="project" value="InterPro"/>
</dbReference>
<dbReference type="InterPro" id="IPR006336">
    <property type="entry name" value="GCS2"/>
</dbReference>
<reference evidence="6 7" key="1">
    <citation type="submission" date="2018-11" db="EMBL/GenBank/DDBJ databases">
        <title>Sequencing the genomes of 1000 actinobacteria strains.</title>
        <authorList>
            <person name="Klenk H.-P."/>
        </authorList>
    </citation>
    <scope>NUCLEOTIDE SEQUENCE [LARGE SCALE GENOMIC DNA]</scope>
    <source>
        <strain evidence="6 7">DSM 11294</strain>
    </source>
</reference>
<gene>
    <name evidence="6" type="ORF">EDD31_1983</name>
</gene>
<protein>
    <recommendedName>
        <fullName evidence="5">Putative glutamate--cysteine ligase 2</fullName>
        <ecNumber evidence="5">6.3.2.2</ecNumber>
    </recommendedName>
    <alternativeName>
        <fullName evidence="5">Gamma-glutamylcysteine synthetase 2</fullName>
        <shortName evidence="5">GCS 2</shortName>
        <shortName evidence="5">Gamma-GCS 2</shortName>
    </alternativeName>
</protein>
<dbReference type="HAMAP" id="MF_01609">
    <property type="entry name" value="Glu_cys_ligase_2"/>
    <property type="match status" value="1"/>
</dbReference>
<dbReference type="InterPro" id="IPR050141">
    <property type="entry name" value="GCL_type2/YbdK_subfam"/>
</dbReference>
<proteinExistence type="inferred from homology"/>
<sequence length="389" mass="43171">MEGSPAPPGQLRFARSQRSSLGIEWELQLLDAAGGDARQDADLIMERVCAGRAEQNHPHIHRELLRNTVELVSGVHTTVDDAVSDLQGTLAELRRATDELGIELGGGGAHPFARPSMQQVTEDDRYTRLIDRTRWWGRQMQIFGTHVHVGIEDRAKVLPIMRALVTRFAHLQSLAAASPFWDSEHTGYATNRAMIFQQLPTAGVPYQFDSWTDLEAYVHDMTRTGVIDSFSELRWDIRPSPALGTIEVRVCDSATNVTELRAVVALTHCLVEHYSRMLDAGRDLPQAPRWFVAENKWRSARYGMEAVLIKDESGEQEAVAETLAGMVTELEPIAADLGCLDELGLIPALLRAKAPYQRQLEVAERHGLTGVALHLAAEMRAGHPLEPEA</sequence>
<dbReference type="GO" id="GO:0005524">
    <property type="term" value="F:ATP binding"/>
    <property type="evidence" value="ECO:0007669"/>
    <property type="project" value="UniProtKB-KW"/>
</dbReference>
<dbReference type="NCBIfam" id="TIGR02050">
    <property type="entry name" value="gshA_cyan_rel"/>
    <property type="match status" value="1"/>
</dbReference>
<dbReference type="Gene3D" id="3.30.590.20">
    <property type="match status" value="1"/>
</dbReference>